<sequence length="130" mass="14709">MIDHNSRIERFEDQVTNDLVDEIHHIDVGAKCALEALTEPPNIPKAKAKAKTPRKVNATEKQEAGQALVSNHNDEMNSVNQVDAERDGIDNYLLELQNLQRTQIDFISELRSSLQTYVSASVHQRVSFKQ</sequence>
<evidence type="ECO:0000313" key="3">
    <source>
        <dbReference type="Proteomes" id="UP000095751"/>
    </source>
</evidence>
<evidence type="ECO:0000313" key="2">
    <source>
        <dbReference type="EMBL" id="OEU20511.1"/>
    </source>
</evidence>
<dbReference type="KEGG" id="fcy:FRACYDRAFT_267666"/>
<feature type="region of interest" description="Disordered" evidence="1">
    <location>
        <begin position="43"/>
        <end position="76"/>
    </location>
</feature>
<dbReference type="AlphaFoldDB" id="A0A1E7FQR3"/>
<protein>
    <submittedName>
        <fullName evidence="2">Uncharacterized protein</fullName>
    </submittedName>
</protein>
<organism evidence="2 3">
    <name type="scientific">Fragilariopsis cylindrus CCMP1102</name>
    <dbReference type="NCBI Taxonomy" id="635003"/>
    <lineage>
        <taxon>Eukaryota</taxon>
        <taxon>Sar</taxon>
        <taxon>Stramenopiles</taxon>
        <taxon>Ochrophyta</taxon>
        <taxon>Bacillariophyta</taxon>
        <taxon>Bacillariophyceae</taxon>
        <taxon>Bacillariophycidae</taxon>
        <taxon>Bacillariales</taxon>
        <taxon>Bacillariaceae</taxon>
        <taxon>Fragilariopsis</taxon>
    </lineage>
</organism>
<dbReference type="Proteomes" id="UP000095751">
    <property type="component" value="Unassembled WGS sequence"/>
</dbReference>
<evidence type="ECO:0000256" key="1">
    <source>
        <dbReference type="SAM" id="MobiDB-lite"/>
    </source>
</evidence>
<keyword evidence="3" id="KW-1185">Reference proteome</keyword>
<gene>
    <name evidence="2" type="ORF">FRACYDRAFT_267666</name>
</gene>
<proteinExistence type="predicted"/>
<dbReference type="EMBL" id="KV784354">
    <property type="protein sequence ID" value="OEU20511.1"/>
    <property type="molecule type" value="Genomic_DNA"/>
</dbReference>
<reference evidence="2 3" key="1">
    <citation type="submission" date="2016-09" db="EMBL/GenBank/DDBJ databases">
        <title>Extensive genetic diversity and differential bi-allelic expression allows diatom success in the polar Southern Ocean.</title>
        <authorList>
            <consortium name="DOE Joint Genome Institute"/>
            <person name="Mock T."/>
            <person name="Otillar R.P."/>
            <person name="Strauss J."/>
            <person name="Dupont C."/>
            <person name="Frickenhaus S."/>
            <person name="Maumus F."/>
            <person name="Mcmullan M."/>
            <person name="Sanges R."/>
            <person name="Schmutz J."/>
            <person name="Toseland A."/>
            <person name="Valas R."/>
            <person name="Veluchamy A."/>
            <person name="Ward B.J."/>
            <person name="Allen A."/>
            <person name="Barry K."/>
            <person name="Falciatore A."/>
            <person name="Ferrante M."/>
            <person name="Fortunato A.E."/>
            <person name="Gloeckner G."/>
            <person name="Gruber A."/>
            <person name="Hipkin R."/>
            <person name="Janech M."/>
            <person name="Kroth P."/>
            <person name="Leese F."/>
            <person name="Lindquist E."/>
            <person name="Lyon B.R."/>
            <person name="Martin J."/>
            <person name="Mayer C."/>
            <person name="Parker M."/>
            <person name="Quesneville H."/>
            <person name="Raymond J."/>
            <person name="Uhlig C."/>
            <person name="Valentin K.U."/>
            <person name="Worden A.Z."/>
            <person name="Armbrust E.V."/>
            <person name="Bowler C."/>
            <person name="Green B."/>
            <person name="Moulton V."/>
            <person name="Van Oosterhout C."/>
            <person name="Grigoriev I."/>
        </authorList>
    </citation>
    <scope>NUCLEOTIDE SEQUENCE [LARGE SCALE GENOMIC DNA]</scope>
    <source>
        <strain evidence="2 3">CCMP1102</strain>
    </source>
</reference>
<dbReference type="InParanoid" id="A0A1E7FQR3"/>
<accession>A0A1E7FQR3</accession>
<name>A0A1E7FQR3_9STRA</name>